<dbReference type="FunFam" id="3.40.50.1440:FF:000001">
    <property type="entry name" value="Cell division protein FtsZ"/>
    <property type="match status" value="1"/>
</dbReference>
<evidence type="ECO:0000256" key="2">
    <source>
        <dbReference type="ARBA" id="ARBA00022741"/>
    </source>
</evidence>
<dbReference type="PANTHER" id="PTHR30314:SF3">
    <property type="entry name" value="MITOCHONDRIAL DIVISION PROTEIN FSZA"/>
    <property type="match status" value="1"/>
</dbReference>
<dbReference type="PaxDb" id="289377-HL41_04770"/>
<dbReference type="GO" id="GO:0051258">
    <property type="term" value="P:protein polymerization"/>
    <property type="evidence" value="ECO:0007669"/>
    <property type="project" value="UniProtKB-UniRule"/>
</dbReference>
<evidence type="ECO:0000256" key="1">
    <source>
        <dbReference type="ARBA" id="ARBA00009690"/>
    </source>
</evidence>
<reference evidence="9 10" key="1">
    <citation type="journal article" date="2015" name="Genome Announc.">
        <title>Genome Sequence of a Sulfate-Reducing Thermophilic Bacterium, Thermodesulfobacterium commune DSM 2178T (Phylum Thermodesulfobacteria).</title>
        <authorList>
            <person name="Bhatnagar S."/>
            <person name="Badger J.H."/>
            <person name="Madupu R."/>
            <person name="Khouri H.M."/>
            <person name="O'Connor E.M."/>
            <person name="Robb F.T."/>
            <person name="Ward N.L."/>
            <person name="Eisen J.A."/>
        </authorList>
    </citation>
    <scope>NUCLEOTIDE SEQUENCE [LARGE SCALE GENOMIC DNA]</scope>
    <source>
        <strain evidence="9 10">DSM 2178</strain>
    </source>
</reference>
<accession>A0A075WTF3</accession>
<dbReference type="CDD" id="cd02201">
    <property type="entry name" value="FtsZ_type1"/>
    <property type="match status" value="1"/>
</dbReference>
<dbReference type="InterPro" id="IPR024757">
    <property type="entry name" value="FtsZ_C"/>
</dbReference>
<proteinExistence type="inferred from homology"/>
<dbReference type="GO" id="GO:0005737">
    <property type="term" value="C:cytoplasm"/>
    <property type="evidence" value="ECO:0007669"/>
    <property type="project" value="UniProtKB-SubCell"/>
</dbReference>
<dbReference type="Pfam" id="PF00091">
    <property type="entry name" value="Tubulin"/>
    <property type="match status" value="1"/>
</dbReference>
<evidence type="ECO:0000259" key="8">
    <source>
        <dbReference type="SMART" id="SM00865"/>
    </source>
</evidence>
<feature type="binding site" evidence="4">
    <location>
        <begin position="112"/>
        <end position="114"/>
    </location>
    <ligand>
        <name>GTP</name>
        <dbReference type="ChEBI" id="CHEBI:37565"/>
    </ligand>
</feature>
<evidence type="ECO:0000313" key="9">
    <source>
        <dbReference type="EMBL" id="AIH04131.1"/>
    </source>
</evidence>
<dbReference type="KEGG" id="tcm:HL41_04770"/>
<dbReference type="InterPro" id="IPR003008">
    <property type="entry name" value="Tubulin_FtsZ_GTPase"/>
</dbReference>
<dbReference type="InterPro" id="IPR036525">
    <property type="entry name" value="Tubulin/FtsZ_GTPase_sf"/>
</dbReference>
<evidence type="ECO:0000256" key="5">
    <source>
        <dbReference type="NCBIfam" id="TIGR00065"/>
    </source>
</evidence>
<name>A0A075WTF3_9BACT</name>
<feature type="binding site" evidence="4">
    <location>
        <position position="191"/>
    </location>
    <ligand>
        <name>GTP</name>
        <dbReference type="ChEBI" id="CHEBI:37565"/>
    </ligand>
</feature>
<dbReference type="Proteomes" id="UP000028481">
    <property type="component" value="Chromosome"/>
</dbReference>
<organism evidence="9 10">
    <name type="scientific">Thermodesulfobacterium commune DSM 2178</name>
    <dbReference type="NCBI Taxonomy" id="289377"/>
    <lineage>
        <taxon>Bacteria</taxon>
        <taxon>Pseudomonadati</taxon>
        <taxon>Thermodesulfobacteriota</taxon>
        <taxon>Thermodesulfobacteria</taxon>
        <taxon>Thermodesulfobacteriales</taxon>
        <taxon>Thermodesulfobacteriaceae</taxon>
        <taxon>Thermodesulfobacterium</taxon>
    </lineage>
</organism>
<evidence type="ECO:0000259" key="7">
    <source>
        <dbReference type="SMART" id="SM00864"/>
    </source>
</evidence>
<dbReference type="RefSeq" id="WP_038060614.1">
    <property type="nucleotide sequence ID" value="NZ_CP008796.1"/>
</dbReference>
<feature type="binding site" evidence="4">
    <location>
        <position position="147"/>
    </location>
    <ligand>
        <name>GTP</name>
        <dbReference type="ChEBI" id="CHEBI:37565"/>
    </ligand>
</feature>
<keyword evidence="2 4" id="KW-0547">Nucleotide-binding</keyword>
<gene>
    <name evidence="4" type="primary">ftsZ</name>
    <name evidence="9" type="ORF">HL41_04770</name>
</gene>
<dbReference type="PRINTS" id="PR00423">
    <property type="entry name" value="CELLDVISFTSZ"/>
</dbReference>
<dbReference type="InterPro" id="IPR045061">
    <property type="entry name" value="FtsZ/CetZ"/>
</dbReference>
<evidence type="ECO:0000256" key="4">
    <source>
        <dbReference type="HAMAP-Rule" id="MF_00909"/>
    </source>
</evidence>
<comment type="subunit">
    <text evidence="4">Homodimer. Polymerizes to form a dynamic ring structure in a strictly GTP-dependent manner. Interacts directly with several other division proteins.</text>
</comment>
<dbReference type="GO" id="GO:0032153">
    <property type="term" value="C:cell division site"/>
    <property type="evidence" value="ECO:0007669"/>
    <property type="project" value="UniProtKB-UniRule"/>
</dbReference>
<dbReference type="SMART" id="SM00865">
    <property type="entry name" value="Tubulin_C"/>
    <property type="match status" value="1"/>
</dbReference>
<keyword evidence="4 6" id="KW-0132">Cell division</keyword>
<keyword evidence="3 4" id="KW-0342">GTP-binding</keyword>
<dbReference type="Pfam" id="PF12327">
    <property type="entry name" value="FtsZ_C"/>
    <property type="match status" value="1"/>
</dbReference>
<dbReference type="SUPFAM" id="SSF55307">
    <property type="entry name" value="Tubulin C-terminal domain-like"/>
    <property type="match status" value="1"/>
</dbReference>
<dbReference type="GO" id="GO:0043093">
    <property type="term" value="P:FtsZ-dependent cytokinesis"/>
    <property type="evidence" value="ECO:0007669"/>
    <property type="project" value="UniProtKB-UniRule"/>
</dbReference>
<evidence type="ECO:0000256" key="3">
    <source>
        <dbReference type="ARBA" id="ARBA00023134"/>
    </source>
</evidence>
<feature type="domain" description="Tubulin/FtsZ 2-layer sandwich" evidence="8">
    <location>
        <begin position="211"/>
        <end position="331"/>
    </location>
</feature>
<comment type="similarity">
    <text evidence="1 4 6">Belongs to the FtsZ family.</text>
</comment>
<dbReference type="InterPro" id="IPR018316">
    <property type="entry name" value="Tubulin/FtsZ_2-layer-sand-dom"/>
</dbReference>
<feature type="binding site" evidence="4">
    <location>
        <begin position="25"/>
        <end position="29"/>
    </location>
    <ligand>
        <name>GTP</name>
        <dbReference type="ChEBI" id="CHEBI:37565"/>
    </ligand>
</feature>
<dbReference type="InterPro" id="IPR000158">
    <property type="entry name" value="Cell_div_FtsZ"/>
</dbReference>
<dbReference type="SMART" id="SM00864">
    <property type="entry name" value="Tubulin"/>
    <property type="match status" value="1"/>
</dbReference>
<sequence>MSIPFELIEEEIKLQPNIKVIGVGGAGGNAVANMIRNKLSGVEFVVANTDYKVLELNPAPIKIQLGKKLTNGMGAGGKPEIGKRAAEESEKEIRDVLKDADMVFIAAGMGGGTGTGAAPVIANICKELGILTVAVVTKPFSFEGRHRIKIAEEGLAELSQFVDTLITIPNDRLLTLGSPHERLAEMFKKADDVLYYAVRGISDLILSPGYINLDFADVKAVMSDSGGMALMGMGEAAGEGRAEIATQMAVYSPLLEDVSISGAKGVLLNISVNPENFTIHETQIITSMISKEIHPDAKVYLGVVFDESLGEVLRVTVIATGLESTKKEEKNGKVVNIEEGVKRREEREKVAKLEEDSLEDTDVLDIPTFLRRNAD</sequence>
<keyword evidence="10" id="KW-1185">Reference proteome</keyword>
<dbReference type="OrthoDB" id="9813375at2"/>
<dbReference type="STRING" id="289377.HL41_04770"/>
<dbReference type="InterPro" id="IPR037103">
    <property type="entry name" value="Tubulin/FtsZ-like_C"/>
</dbReference>
<dbReference type="InterPro" id="IPR008280">
    <property type="entry name" value="Tub_FtsZ_C"/>
</dbReference>
<dbReference type="SUPFAM" id="SSF52490">
    <property type="entry name" value="Tubulin nucleotide-binding domain-like"/>
    <property type="match status" value="1"/>
</dbReference>
<comment type="subcellular location">
    <subcellularLocation>
        <location evidence="4">Cytoplasm</location>
    </subcellularLocation>
    <text evidence="4">Assembles at midcell at the inner surface of the cytoplasmic membrane.</text>
</comment>
<dbReference type="PANTHER" id="PTHR30314">
    <property type="entry name" value="CELL DIVISION PROTEIN FTSZ-RELATED"/>
    <property type="match status" value="1"/>
</dbReference>
<keyword evidence="4 6" id="KW-0131">Cell cycle</keyword>
<comment type="function">
    <text evidence="4 6">Essential cell division protein that forms a contractile ring structure (Z ring) at the future cell division site. The regulation of the ring assembly controls the timing and the location of cell division. One of the functions of the FtsZ ring is to recruit other cell division proteins to the septum to produce a new cell wall between the dividing cells. Binds GTP and shows GTPase activity.</text>
</comment>
<dbReference type="Gene3D" id="3.30.1330.20">
    <property type="entry name" value="Tubulin/FtsZ, C-terminal domain"/>
    <property type="match status" value="1"/>
</dbReference>
<keyword evidence="4" id="KW-0963">Cytoplasm</keyword>
<dbReference type="HAMAP" id="MF_00909">
    <property type="entry name" value="FtsZ"/>
    <property type="match status" value="1"/>
</dbReference>
<dbReference type="Gene3D" id="3.40.50.1440">
    <property type="entry name" value="Tubulin/FtsZ, GTPase domain"/>
    <property type="match status" value="1"/>
</dbReference>
<feature type="domain" description="Tubulin/FtsZ GTPase" evidence="7">
    <location>
        <begin position="17"/>
        <end position="209"/>
    </location>
</feature>
<keyword evidence="4 6" id="KW-0717">Septation</keyword>
<dbReference type="NCBIfam" id="TIGR00065">
    <property type="entry name" value="ftsZ"/>
    <property type="match status" value="1"/>
</dbReference>
<evidence type="ECO:0000313" key="10">
    <source>
        <dbReference type="Proteomes" id="UP000028481"/>
    </source>
</evidence>
<protein>
    <recommendedName>
        <fullName evidence="4 5">Cell division protein FtsZ</fullName>
    </recommendedName>
</protein>
<dbReference type="PROSITE" id="PS01135">
    <property type="entry name" value="FTSZ_2"/>
    <property type="match status" value="1"/>
</dbReference>
<dbReference type="eggNOG" id="COG0206">
    <property type="taxonomic scope" value="Bacteria"/>
</dbReference>
<evidence type="ECO:0000256" key="6">
    <source>
        <dbReference type="RuleBase" id="RU000631"/>
    </source>
</evidence>
<dbReference type="EMBL" id="CP008796">
    <property type="protein sequence ID" value="AIH04131.1"/>
    <property type="molecule type" value="Genomic_DNA"/>
</dbReference>
<dbReference type="GO" id="GO:0003924">
    <property type="term" value="F:GTPase activity"/>
    <property type="evidence" value="ECO:0007669"/>
    <property type="project" value="UniProtKB-UniRule"/>
</dbReference>
<dbReference type="GO" id="GO:0000917">
    <property type="term" value="P:division septum assembly"/>
    <property type="evidence" value="ECO:0007669"/>
    <property type="project" value="UniProtKB-KW"/>
</dbReference>
<dbReference type="GO" id="GO:0005525">
    <property type="term" value="F:GTP binding"/>
    <property type="evidence" value="ECO:0007669"/>
    <property type="project" value="UniProtKB-UniRule"/>
</dbReference>
<dbReference type="HOGENOM" id="CLU_024865_0_1_0"/>
<dbReference type="AlphaFoldDB" id="A0A075WTF3"/>
<feature type="binding site" evidence="4">
    <location>
        <position position="143"/>
    </location>
    <ligand>
        <name>GTP</name>
        <dbReference type="ChEBI" id="CHEBI:37565"/>
    </ligand>
</feature>
<dbReference type="InterPro" id="IPR020805">
    <property type="entry name" value="Cell_div_FtsZ_CS"/>
</dbReference>